<dbReference type="PANTHER" id="PTHR12110:SF21">
    <property type="entry name" value="XYLOSE ISOMERASE-LIKE TIM BARREL DOMAIN-CONTAINING PROTEIN"/>
    <property type="match status" value="1"/>
</dbReference>
<feature type="domain" description="Xylose isomerase-like TIM barrel" evidence="1">
    <location>
        <begin position="19"/>
        <end position="300"/>
    </location>
</feature>
<sequence>MQLGYVTAILPELSLEEHLAFAAEVGYDCLEVMCWPPGKAERRYAGVTHIDISRLDEAGIEEIVDLQKKYGVSISSLGYYPNPLAADEAEAKVYTDHILALIDAAAALSINCVTTFVGRDKNRTIEEQWPRFLATWRPIVSYAEEKGVSIGIENCPMRFTKDEWPGGTNLAISPAVWERMWADIPNANWGLNYDPSHFILQHMDYTLPFRDYPERMIHVHAKDARIDVDKRNRHGVFSHPNLWHTPKIPGLGDVDWGRFVGYLRETGYDGAICVEVEDRTFEGDTELRKASLRQSYRHLRQFVG</sequence>
<dbReference type="RefSeq" id="WP_090172215.1">
    <property type="nucleotide sequence ID" value="NZ_FOFB01000028.1"/>
</dbReference>
<dbReference type="Gene3D" id="3.20.20.150">
    <property type="entry name" value="Divalent-metal-dependent TIM barrel enzymes"/>
    <property type="match status" value="1"/>
</dbReference>
<reference evidence="3" key="1">
    <citation type="submission" date="2016-10" db="EMBL/GenBank/DDBJ databases">
        <authorList>
            <person name="Varghese N."/>
            <person name="Submissions S."/>
        </authorList>
    </citation>
    <scope>NUCLEOTIDE SEQUENCE [LARGE SCALE GENOMIC DNA]</scope>
    <source>
        <strain evidence="3">DSM 24740</strain>
    </source>
</reference>
<dbReference type="SUPFAM" id="SSF51658">
    <property type="entry name" value="Xylose isomerase-like"/>
    <property type="match status" value="1"/>
</dbReference>
<keyword evidence="3" id="KW-1185">Reference proteome</keyword>
<dbReference type="EMBL" id="FOFB01000028">
    <property type="protein sequence ID" value="SER21456.1"/>
    <property type="molecule type" value="Genomic_DNA"/>
</dbReference>
<dbReference type="InterPro" id="IPR050312">
    <property type="entry name" value="IolE/XylAMocC-like"/>
</dbReference>
<dbReference type="InParanoid" id="A0A1H9MCN8"/>
<dbReference type="STRING" id="478744.SAMN05444359_12852"/>
<name>A0A1H9MCN8_9BACT</name>
<dbReference type="InterPro" id="IPR036237">
    <property type="entry name" value="Xyl_isomerase-like_sf"/>
</dbReference>
<evidence type="ECO:0000313" key="3">
    <source>
        <dbReference type="Proteomes" id="UP000199021"/>
    </source>
</evidence>
<accession>A0A1H9MCN8</accession>
<dbReference type="InterPro" id="IPR013022">
    <property type="entry name" value="Xyl_isomerase-like_TIM-brl"/>
</dbReference>
<protein>
    <submittedName>
        <fullName evidence="2">Sugar phosphate isomerase/epimerase</fullName>
    </submittedName>
</protein>
<dbReference type="GO" id="GO:0016853">
    <property type="term" value="F:isomerase activity"/>
    <property type="evidence" value="ECO:0007669"/>
    <property type="project" value="UniProtKB-KW"/>
</dbReference>
<organism evidence="2 3">
    <name type="scientific">Neolewinella agarilytica</name>
    <dbReference type="NCBI Taxonomy" id="478744"/>
    <lineage>
        <taxon>Bacteria</taxon>
        <taxon>Pseudomonadati</taxon>
        <taxon>Bacteroidota</taxon>
        <taxon>Saprospiria</taxon>
        <taxon>Saprospirales</taxon>
        <taxon>Lewinellaceae</taxon>
        <taxon>Neolewinella</taxon>
    </lineage>
</organism>
<dbReference type="AlphaFoldDB" id="A0A1H9MCN8"/>
<evidence type="ECO:0000259" key="1">
    <source>
        <dbReference type="Pfam" id="PF01261"/>
    </source>
</evidence>
<keyword evidence="2" id="KW-0413">Isomerase</keyword>
<dbReference type="Pfam" id="PF01261">
    <property type="entry name" value="AP_endonuc_2"/>
    <property type="match status" value="1"/>
</dbReference>
<dbReference type="Proteomes" id="UP000199021">
    <property type="component" value="Unassembled WGS sequence"/>
</dbReference>
<dbReference type="FunCoup" id="A0A1H9MCN8">
    <property type="interactions" value="17"/>
</dbReference>
<dbReference type="PANTHER" id="PTHR12110">
    <property type="entry name" value="HYDROXYPYRUVATE ISOMERASE"/>
    <property type="match status" value="1"/>
</dbReference>
<proteinExistence type="predicted"/>
<evidence type="ECO:0000313" key="2">
    <source>
        <dbReference type="EMBL" id="SER21456.1"/>
    </source>
</evidence>
<gene>
    <name evidence="2" type="ORF">SAMN05444359_12852</name>
</gene>
<dbReference type="OrthoDB" id="9779184at2"/>